<sequence length="42" mass="4644">MLPDAGRLLPDRTQLIFPLSPPTYPTMLTTNSPTMLTTTWPG</sequence>
<protein>
    <submittedName>
        <fullName evidence="1">Uncharacterized protein</fullName>
    </submittedName>
</protein>
<accession>A0A101LWA0</accession>
<dbReference type="AlphaFoldDB" id="A0A101LWA0"/>
<geneLocation type="mitochondrion" evidence="1"/>
<evidence type="ECO:0000313" key="1">
    <source>
        <dbReference type="EMBL" id="KUM46509.1"/>
    </source>
</evidence>
<organism evidence="1">
    <name type="scientific">Picea glauca</name>
    <name type="common">White spruce</name>
    <name type="synonym">Pinus glauca</name>
    <dbReference type="NCBI Taxonomy" id="3330"/>
    <lineage>
        <taxon>Eukaryota</taxon>
        <taxon>Viridiplantae</taxon>
        <taxon>Streptophyta</taxon>
        <taxon>Embryophyta</taxon>
        <taxon>Tracheophyta</taxon>
        <taxon>Spermatophyta</taxon>
        <taxon>Pinopsida</taxon>
        <taxon>Pinidae</taxon>
        <taxon>Conifers I</taxon>
        <taxon>Pinales</taxon>
        <taxon>Pinaceae</taxon>
        <taxon>Picea</taxon>
    </lineage>
</organism>
<name>A0A101LWA0_PICGL</name>
<gene>
    <name evidence="1" type="ORF">ABT39_MTgene1610</name>
</gene>
<dbReference type="EMBL" id="LKAM01000011">
    <property type="protein sequence ID" value="KUM46509.1"/>
    <property type="molecule type" value="Genomic_DNA"/>
</dbReference>
<reference evidence="1" key="1">
    <citation type="journal article" date="2015" name="Genome Biol. Evol.">
        <title>Organellar Genomes of White Spruce (Picea glauca): Assembly and Annotation.</title>
        <authorList>
            <person name="Jackman S.D."/>
            <person name="Warren R.L."/>
            <person name="Gibb E.A."/>
            <person name="Vandervalk B.P."/>
            <person name="Mohamadi H."/>
            <person name="Chu J."/>
            <person name="Raymond A."/>
            <person name="Pleasance S."/>
            <person name="Coope R."/>
            <person name="Wildung M.R."/>
            <person name="Ritland C.E."/>
            <person name="Bousquet J."/>
            <person name="Jones S.J."/>
            <person name="Bohlmann J."/>
            <person name="Birol I."/>
        </authorList>
    </citation>
    <scope>NUCLEOTIDE SEQUENCE [LARGE SCALE GENOMIC DNA]</scope>
    <source>
        <tissue evidence="1">Flushing bud</tissue>
    </source>
</reference>
<keyword evidence="1" id="KW-0496">Mitochondrion</keyword>
<comment type="caution">
    <text evidence="1">The sequence shown here is derived from an EMBL/GenBank/DDBJ whole genome shotgun (WGS) entry which is preliminary data.</text>
</comment>
<proteinExistence type="predicted"/>